<dbReference type="GO" id="GO:0003723">
    <property type="term" value="F:RNA binding"/>
    <property type="evidence" value="ECO:0007669"/>
    <property type="project" value="InterPro"/>
</dbReference>
<comment type="caution">
    <text evidence="3">The sequence shown here is derived from an EMBL/GenBank/DDBJ whole genome shotgun (WGS) entry which is preliminary data.</text>
</comment>
<dbReference type="AlphaFoldDB" id="A0AAP0AX34"/>
<dbReference type="EMBL" id="JBBWWQ010000019">
    <property type="protein sequence ID" value="KAK8918428.1"/>
    <property type="molecule type" value="Genomic_DNA"/>
</dbReference>
<feature type="repeat" description="PPR" evidence="2">
    <location>
        <begin position="302"/>
        <end position="336"/>
    </location>
</feature>
<dbReference type="Pfam" id="PF13041">
    <property type="entry name" value="PPR_2"/>
    <property type="match status" value="3"/>
</dbReference>
<dbReference type="InterPro" id="IPR002885">
    <property type="entry name" value="PPR_rpt"/>
</dbReference>
<keyword evidence="1" id="KW-0677">Repeat</keyword>
<dbReference type="InterPro" id="IPR046960">
    <property type="entry name" value="PPR_At4g14850-like_plant"/>
</dbReference>
<dbReference type="Pfam" id="PF12854">
    <property type="entry name" value="PPR_1"/>
    <property type="match status" value="1"/>
</dbReference>
<gene>
    <name evidence="3" type="primary">PCMP-E27</name>
    <name evidence="3" type="ORF">KSP39_PZI021578</name>
</gene>
<keyword evidence="4" id="KW-1185">Reference proteome</keyword>
<reference evidence="3 4" key="1">
    <citation type="journal article" date="2022" name="Nat. Plants">
        <title>Genomes of leafy and leafless Platanthera orchids illuminate the evolution of mycoheterotrophy.</title>
        <authorList>
            <person name="Li M.H."/>
            <person name="Liu K.W."/>
            <person name="Li Z."/>
            <person name="Lu H.C."/>
            <person name="Ye Q.L."/>
            <person name="Zhang D."/>
            <person name="Wang J.Y."/>
            <person name="Li Y.F."/>
            <person name="Zhong Z.M."/>
            <person name="Liu X."/>
            <person name="Yu X."/>
            <person name="Liu D.K."/>
            <person name="Tu X.D."/>
            <person name="Liu B."/>
            <person name="Hao Y."/>
            <person name="Liao X.Y."/>
            <person name="Jiang Y.T."/>
            <person name="Sun W.H."/>
            <person name="Chen J."/>
            <person name="Chen Y.Q."/>
            <person name="Ai Y."/>
            <person name="Zhai J.W."/>
            <person name="Wu S.S."/>
            <person name="Zhou Z."/>
            <person name="Hsiao Y.Y."/>
            <person name="Wu W.L."/>
            <person name="Chen Y.Y."/>
            <person name="Lin Y.F."/>
            <person name="Hsu J.L."/>
            <person name="Li C.Y."/>
            <person name="Wang Z.W."/>
            <person name="Zhao X."/>
            <person name="Zhong W.Y."/>
            <person name="Ma X.K."/>
            <person name="Ma L."/>
            <person name="Huang J."/>
            <person name="Chen G.Z."/>
            <person name="Huang M.Z."/>
            <person name="Huang L."/>
            <person name="Peng D.H."/>
            <person name="Luo Y.B."/>
            <person name="Zou S.Q."/>
            <person name="Chen S.P."/>
            <person name="Lan S."/>
            <person name="Tsai W.C."/>
            <person name="Van de Peer Y."/>
            <person name="Liu Z.J."/>
        </authorList>
    </citation>
    <scope>NUCLEOTIDE SEQUENCE [LARGE SCALE GENOMIC DNA]</scope>
    <source>
        <strain evidence="3">Lor287</strain>
    </source>
</reference>
<dbReference type="PROSITE" id="PS51375">
    <property type="entry name" value="PPR"/>
    <property type="match status" value="5"/>
</dbReference>
<dbReference type="Pfam" id="PF01535">
    <property type="entry name" value="PPR"/>
    <property type="match status" value="2"/>
</dbReference>
<dbReference type="Proteomes" id="UP001418222">
    <property type="component" value="Unassembled WGS sequence"/>
</dbReference>
<dbReference type="Pfam" id="PF20431">
    <property type="entry name" value="E_motif"/>
    <property type="match status" value="1"/>
</dbReference>
<dbReference type="PANTHER" id="PTHR47926:SF413">
    <property type="entry name" value="REPEAT (TPR)-LIKE SUPERFAMILY PROTEIN, PUTATIVE-RELATED"/>
    <property type="match status" value="1"/>
</dbReference>
<organism evidence="3 4">
    <name type="scientific">Platanthera zijinensis</name>
    <dbReference type="NCBI Taxonomy" id="2320716"/>
    <lineage>
        <taxon>Eukaryota</taxon>
        <taxon>Viridiplantae</taxon>
        <taxon>Streptophyta</taxon>
        <taxon>Embryophyta</taxon>
        <taxon>Tracheophyta</taxon>
        <taxon>Spermatophyta</taxon>
        <taxon>Magnoliopsida</taxon>
        <taxon>Liliopsida</taxon>
        <taxon>Asparagales</taxon>
        <taxon>Orchidaceae</taxon>
        <taxon>Orchidoideae</taxon>
        <taxon>Orchideae</taxon>
        <taxon>Orchidinae</taxon>
        <taxon>Platanthera</taxon>
    </lineage>
</organism>
<dbReference type="GO" id="GO:0009451">
    <property type="term" value="P:RNA modification"/>
    <property type="evidence" value="ECO:0007669"/>
    <property type="project" value="InterPro"/>
</dbReference>
<dbReference type="Gene3D" id="1.25.40.10">
    <property type="entry name" value="Tetratricopeptide repeat domain"/>
    <property type="match status" value="4"/>
</dbReference>
<dbReference type="NCBIfam" id="TIGR00756">
    <property type="entry name" value="PPR"/>
    <property type="match status" value="6"/>
</dbReference>
<feature type="repeat" description="PPR" evidence="2">
    <location>
        <begin position="372"/>
        <end position="402"/>
    </location>
</feature>
<name>A0AAP0AX34_9ASPA</name>
<dbReference type="InterPro" id="IPR011990">
    <property type="entry name" value="TPR-like_helical_dom_sf"/>
</dbReference>
<evidence type="ECO:0000313" key="3">
    <source>
        <dbReference type="EMBL" id="KAK8918428.1"/>
    </source>
</evidence>
<dbReference type="InterPro" id="IPR046848">
    <property type="entry name" value="E_motif"/>
</dbReference>
<dbReference type="PANTHER" id="PTHR47926">
    <property type="entry name" value="PENTATRICOPEPTIDE REPEAT-CONTAINING PROTEIN"/>
    <property type="match status" value="1"/>
</dbReference>
<accession>A0AAP0AX34</accession>
<evidence type="ECO:0000256" key="2">
    <source>
        <dbReference type="PROSITE-ProRule" id="PRU00708"/>
    </source>
</evidence>
<feature type="repeat" description="PPR" evidence="2">
    <location>
        <begin position="240"/>
        <end position="274"/>
    </location>
</feature>
<evidence type="ECO:0000313" key="4">
    <source>
        <dbReference type="Proteomes" id="UP001418222"/>
    </source>
</evidence>
<feature type="repeat" description="PPR" evidence="2">
    <location>
        <begin position="209"/>
        <end position="239"/>
    </location>
</feature>
<sequence length="624" mass="69738">MASIRGIVAARRRGSRREEGRKWALPASVMSAPIRPPQFTSHRRLLEQKLSELHKCSDPRFLLQIHSQIFRLCLHRDQFVAPKLVAAYSLCRRPFAAAAAFDLVHFPNSLLFNTLIRAFANNSLPSLSFLAFSRMQRSDIPADSYTYSFLLKSFSGHLRLVEIIHAHILKLGFLPDIFVPNSLLDSYSKAGETGLGASCKVFEEMPLRDVVSWNTMVAALVRAGQLKNARQMFDEMPRRDIVTWNIMLDGHAKAGELDEGFDLFHQMPERNVVSWSTVISGFCLRGDMETARMLFDKMPVKNLVTWTIMASGYAKRGFFKEASALLDKMEETRLNPDSTAIVSILTACSESGLLGLGKRMHATAKKLKLIGTMQINNSLVDLYSKCGEVEEAWSIFKKMKVRDLVSWNSMIQGLAMNGHGGRALKLFSRMKDEGVAPDAVTFIGVLCACTHMGFVDDARTFFSSMEKDYGVLPEIEHYGCLVDLLGRRGILTEAYELAKTMPFEANAIIWGSLLNACRVHGDVGMAEKVVCELTIAEALDAGNYAIVSNIYASARRWDGMAEARLKMKDSGEERPSGASWIELDDSVHEFTAGYRLHPQTDRILKMLDRLGNHLKQLGCLAESC</sequence>
<protein>
    <submittedName>
        <fullName evidence="3">Pentatricopeptide repeat-containing protein</fullName>
    </submittedName>
</protein>
<proteinExistence type="predicted"/>
<feature type="repeat" description="PPR" evidence="2">
    <location>
        <begin position="403"/>
        <end position="437"/>
    </location>
</feature>
<evidence type="ECO:0000256" key="1">
    <source>
        <dbReference type="ARBA" id="ARBA00022737"/>
    </source>
</evidence>
<dbReference type="FunFam" id="1.25.40.10:FF:000184">
    <property type="entry name" value="Pentatricopeptide repeat-containing protein, chloroplastic"/>
    <property type="match status" value="1"/>
</dbReference>